<proteinExistence type="predicted"/>
<reference evidence="2" key="2">
    <citation type="submission" date="2008-12" db="EMBL/GenBank/DDBJ databases">
        <title>Annotation of Streptomyces roseosporus strain NRRL 15998.</title>
        <authorList>
            <consortium name="The Broad Institute Genome Sequencing Platform"/>
            <consortium name="Broad Institute Microbial Sequencing Center"/>
            <person name="Fischbach M."/>
            <person name="Ward D."/>
            <person name="Young S."/>
            <person name="Kodira C.D."/>
            <person name="Zeng Q."/>
            <person name="Koehrsen M."/>
            <person name="Godfrey P."/>
            <person name="Alvarado L."/>
            <person name="Berlin A.M."/>
            <person name="Borenstein D."/>
            <person name="Chen Z."/>
            <person name="Engels R."/>
            <person name="Freedman E."/>
            <person name="Gellesch M."/>
            <person name="Goldberg J."/>
            <person name="Griggs A."/>
            <person name="Gujja S."/>
            <person name="Heiman D.I."/>
            <person name="Hepburn T.A."/>
            <person name="Howarth C."/>
            <person name="Jen D."/>
            <person name="Larson L."/>
            <person name="Lewis B."/>
            <person name="Mehta T."/>
            <person name="Park D."/>
            <person name="Pearson M."/>
            <person name="Roberts A."/>
            <person name="Saif S."/>
            <person name="Shea T.D."/>
            <person name="Shenoy N."/>
            <person name="Sisk P."/>
            <person name="Stolte C."/>
            <person name="Sykes S.N."/>
            <person name="Walk T."/>
            <person name="White J."/>
            <person name="Yandava C."/>
            <person name="Straight P."/>
            <person name="Clardy J."/>
            <person name="Hung D."/>
            <person name="Kolter R."/>
            <person name="Mekalanos J."/>
            <person name="Walker S."/>
            <person name="Walsh C.T."/>
            <person name="Wieland B.L.C."/>
            <person name="Ilzarbe M."/>
            <person name="Galagan J."/>
            <person name="Nusbaum C."/>
            <person name="Birren B."/>
        </authorList>
    </citation>
    <scope>NUCLEOTIDE SEQUENCE [LARGE SCALE GENOMIC DNA]</scope>
    <source>
        <strain evidence="2">NRRL 15998</strain>
    </source>
</reference>
<dbReference type="Proteomes" id="UP000003986">
    <property type="component" value="Unassembled WGS sequence"/>
</dbReference>
<accession>D6ATE2</accession>
<sequence length="73" mass="8095">MAVPHAPTAAPRIAATLHPCLHREPLLARWSATSPHSNPPLTPAPIPSAFDPHTVERSWFRASRWSAPLYERP</sequence>
<evidence type="ECO:0000313" key="2">
    <source>
        <dbReference type="Proteomes" id="UP000003986"/>
    </source>
</evidence>
<name>D6ATE2_STRFL</name>
<evidence type="ECO:0000313" key="1">
    <source>
        <dbReference type="EMBL" id="EFE74031.2"/>
    </source>
</evidence>
<protein>
    <submittedName>
        <fullName evidence="1">Uncharacterized protein</fullName>
    </submittedName>
</protein>
<gene>
    <name evidence="1" type="ORF">SSGG_01397</name>
</gene>
<organism evidence="1 2">
    <name type="scientific">Streptomyces filamentosus NRRL 15998</name>
    <dbReference type="NCBI Taxonomy" id="457431"/>
    <lineage>
        <taxon>Bacteria</taxon>
        <taxon>Bacillati</taxon>
        <taxon>Actinomycetota</taxon>
        <taxon>Actinomycetes</taxon>
        <taxon>Kitasatosporales</taxon>
        <taxon>Streptomycetaceae</taxon>
        <taxon>Streptomyces</taxon>
    </lineage>
</organism>
<dbReference type="AlphaFoldDB" id="D6ATE2"/>
<dbReference type="EMBL" id="DS999644">
    <property type="protein sequence ID" value="EFE74031.2"/>
    <property type="molecule type" value="Genomic_DNA"/>
</dbReference>
<reference evidence="2" key="1">
    <citation type="submission" date="2008-10" db="EMBL/GenBank/DDBJ databases">
        <authorList>
            <person name="Molnar K."/>
        </authorList>
    </citation>
    <scope>NUCLEOTIDE SEQUENCE [LARGE SCALE GENOMIC DNA]</scope>
    <source>
        <strain evidence="2">NRRL 15998</strain>
    </source>
</reference>